<name>A0A256GVR2_9HYPH</name>
<sequence length="43" mass="4761">MLGADSHRELVSSLLKRMRSGKWTARPNTDAPGILPQKAGKER</sequence>
<evidence type="ECO:0000313" key="3">
    <source>
        <dbReference type="Proteomes" id="UP000216363"/>
    </source>
</evidence>
<dbReference type="AlphaFoldDB" id="A0A256GVR2"/>
<comment type="caution">
    <text evidence="2">The sequence shown here is derived from an EMBL/GenBank/DDBJ whole genome shotgun (WGS) entry which is preliminary data.</text>
</comment>
<evidence type="ECO:0000313" key="2">
    <source>
        <dbReference type="EMBL" id="OYR31068.1"/>
    </source>
</evidence>
<evidence type="ECO:0000256" key="1">
    <source>
        <dbReference type="SAM" id="MobiDB-lite"/>
    </source>
</evidence>
<feature type="region of interest" description="Disordered" evidence="1">
    <location>
        <begin position="19"/>
        <end position="43"/>
    </location>
</feature>
<proteinExistence type="predicted"/>
<protein>
    <submittedName>
        <fullName evidence="2">Uncharacterized protein</fullName>
    </submittedName>
</protein>
<accession>A0A256GVR2</accession>
<reference evidence="2 3" key="1">
    <citation type="submission" date="2017-07" db="EMBL/GenBank/DDBJ databases">
        <title>Draft genome of Ochrobactrum lupini type strain LUP21.</title>
        <authorList>
            <person name="Krzyzanowska D.M."/>
            <person name="Jafra S."/>
        </authorList>
    </citation>
    <scope>NUCLEOTIDE SEQUENCE [LARGE SCALE GENOMIC DNA]</scope>
    <source>
        <strain evidence="2 3">LUP21</strain>
    </source>
</reference>
<gene>
    <name evidence="2" type="ORF">CES86_1515</name>
</gene>
<organism evidence="2 3">
    <name type="scientific">Brucella lupini</name>
    <dbReference type="NCBI Taxonomy" id="255457"/>
    <lineage>
        <taxon>Bacteria</taxon>
        <taxon>Pseudomonadati</taxon>
        <taxon>Pseudomonadota</taxon>
        <taxon>Alphaproteobacteria</taxon>
        <taxon>Hyphomicrobiales</taxon>
        <taxon>Brucellaceae</taxon>
        <taxon>Brucella/Ochrobactrum group</taxon>
        <taxon>Brucella</taxon>
    </lineage>
</organism>
<dbReference type="Proteomes" id="UP000216363">
    <property type="component" value="Unassembled WGS sequence"/>
</dbReference>
<dbReference type="EMBL" id="NNRN01000042">
    <property type="protein sequence ID" value="OYR31068.1"/>
    <property type="molecule type" value="Genomic_DNA"/>
</dbReference>